<reference evidence="5 6" key="1">
    <citation type="submission" date="2019-05" db="EMBL/GenBank/DDBJ databases">
        <authorList>
            <person name="Pankratov T."/>
            <person name="Grouzdev D."/>
        </authorList>
    </citation>
    <scope>NUCLEOTIDE SEQUENCE [LARGE SCALE GENOMIC DNA]</scope>
    <source>
        <strain evidence="5 6">KEBCLARHB70R</strain>
    </source>
</reference>
<dbReference type="Pfam" id="PF13365">
    <property type="entry name" value="Trypsin_2"/>
    <property type="match status" value="1"/>
</dbReference>
<dbReference type="PANTHER" id="PTHR43343">
    <property type="entry name" value="PEPTIDASE S12"/>
    <property type="match status" value="1"/>
</dbReference>
<dbReference type="SMART" id="SM00228">
    <property type="entry name" value="PDZ"/>
    <property type="match status" value="2"/>
</dbReference>
<evidence type="ECO:0000256" key="1">
    <source>
        <dbReference type="ARBA" id="ARBA00022670"/>
    </source>
</evidence>
<evidence type="ECO:0000313" key="6">
    <source>
        <dbReference type="Proteomes" id="UP000305654"/>
    </source>
</evidence>
<dbReference type="Gene3D" id="2.40.10.120">
    <property type="match status" value="1"/>
</dbReference>
<evidence type="ECO:0000256" key="3">
    <source>
        <dbReference type="SAM" id="MobiDB-lite"/>
    </source>
</evidence>
<dbReference type="Pfam" id="PF13180">
    <property type="entry name" value="PDZ_2"/>
    <property type="match status" value="1"/>
</dbReference>
<dbReference type="AlphaFoldDB" id="A0A5R9J3S3"/>
<gene>
    <name evidence="5" type="ORF">FE263_18430</name>
</gene>
<proteinExistence type="predicted"/>
<dbReference type="InterPro" id="IPR036034">
    <property type="entry name" value="PDZ_sf"/>
</dbReference>
<dbReference type="PROSITE" id="PS50106">
    <property type="entry name" value="PDZ"/>
    <property type="match status" value="2"/>
</dbReference>
<accession>A0A5R9J3S3</accession>
<feature type="region of interest" description="Disordered" evidence="3">
    <location>
        <begin position="81"/>
        <end position="131"/>
    </location>
</feature>
<dbReference type="Gene3D" id="2.30.42.10">
    <property type="match status" value="2"/>
</dbReference>
<dbReference type="SUPFAM" id="SSF50156">
    <property type="entry name" value="PDZ domain-like"/>
    <property type="match status" value="2"/>
</dbReference>
<dbReference type="InterPro" id="IPR009003">
    <property type="entry name" value="Peptidase_S1_PA"/>
</dbReference>
<organism evidence="5 6">
    <name type="scientific">Lichenicoccus roseus</name>
    <dbReference type="NCBI Taxonomy" id="2683649"/>
    <lineage>
        <taxon>Bacteria</taxon>
        <taxon>Pseudomonadati</taxon>
        <taxon>Pseudomonadota</taxon>
        <taxon>Alphaproteobacteria</taxon>
        <taxon>Acetobacterales</taxon>
        <taxon>Acetobacteraceae</taxon>
        <taxon>Lichenicoccus</taxon>
    </lineage>
</organism>
<dbReference type="InterPro" id="IPR001478">
    <property type="entry name" value="PDZ"/>
</dbReference>
<dbReference type="SUPFAM" id="SSF50494">
    <property type="entry name" value="Trypsin-like serine proteases"/>
    <property type="match status" value="1"/>
</dbReference>
<dbReference type="PRINTS" id="PR00834">
    <property type="entry name" value="PROTEASES2C"/>
</dbReference>
<keyword evidence="1" id="KW-0645">Protease</keyword>
<name>A0A5R9J3S3_9PROT</name>
<dbReference type="InterPro" id="IPR051201">
    <property type="entry name" value="Chloro_Bact_Ser_Proteases"/>
</dbReference>
<feature type="domain" description="PDZ" evidence="4">
    <location>
        <begin position="423"/>
        <end position="471"/>
    </location>
</feature>
<keyword evidence="2" id="KW-0378">Hydrolase</keyword>
<dbReference type="Proteomes" id="UP000305654">
    <property type="component" value="Unassembled WGS sequence"/>
</dbReference>
<dbReference type="EMBL" id="VCDI01000008">
    <property type="protein sequence ID" value="TLU71147.1"/>
    <property type="molecule type" value="Genomic_DNA"/>
</dbReference>
<sequence length="523" mass="53093">MASAWRIALTAKPPWSSGKWRVSLGMTLSLTGALLMNGTAWALPATAREGHALAPASSLQLPDFVRLVKSVETGVVSVSSKIMGDDGSRGESGSSGKAPPVHPGPGETPAPGDDQSQPPRNATPVEAMESKGSGFLIRDDGTIVTNYHVVRNATEITVTLSDGTELPARIVGHDSHTDLAVLRVNAGRSLDYIVLGDSAKVQPGQWVVAVGNPYGLGGTVTAGIVSANGRDIGGEPYDNFIQIDAPINRGSSGGPLFTPDGKVIGVNSVILSPSGGSIGIGFAIPADTVRSVVSQILRTGHVTRAYLGISSQTITPALATALGVPVPSTGPVPGALVTSIEAGSPAAAADLRPGDIIEMFDGRGIGDPHDLAVTVANMEPGSRPSLKVWRGGQQVVVTPSLTELHRGVIGTPSARALDIPILGLTLQELAPGVGGRVGNTAEAGGVVIAHVQMGSAADLVGLEAGDLLLGVGLSNVDTLATAAQVIQSALGDRDETRASPLALRIEHGGQVGFVALKPPGKQG</sequence>
<comment type="caution">
    <text evidence="5">The sequence shown here is derived from an EMBL/GenBank/DDBJ whole genome shotgun (WGS) entry which is preliminary data.</text>
</comment>
<dbReference type="GO" id="GO:0006508">
    <property type="term" value="P:proteolysis"/>
    <property type="evidence" value="ECO:0007669"/>
    <property type="project" value="UniProtKB-KW"/>
</dbReference>
<dbReference type="PANTHER" id="PTHR43343:SF3">
    <property type="entry name" value="PROTEASE DO-LIKE 8, CHLOROPLASTIC"/>
    <property type="match status" value="1"/>
</dbReference>
<evidence type="ECO:0000256" key="2">
    <source>
        <dbReference type="ARBA" id="ARBA00022801"/>
    </source>
</evidence>
<feature type="domain" description="PDZ" evidence="4">
    <location>
        <begin position="322"/>
        <end position="365"/>
    </location>
</feature>
<dbReference type="GO" id="GO:0004252">
    <property type="term" value="F:serine-type endopeptidase activity"/>
    <property type="evidence" value="ECO:0007669"/>
    <property type="project" value="InterPro"/>
</dbReference>
<dbReference type="InterPro" id="IPR001940">
    <property type="entry name" value="Peptidase_S1C"/>
</dbReference>
<evidence type="ECO:0000259" key="4">
    <source>
        <dbReference type="PROSITE" id="PS50106"/>
    </source>
</evidence>
<protein>
    <submittedName>
        <fullName evidence="5">PDZ domain-containing protein</fullName>
    </submittedName>
</protein>
<dbReference type="OrthoDB" id="9758917at2"/>
<evidence type="ECO:0000313" key="5">
    <source>
        <dbReference type="EMBL" id="TLU71147.1"/>
    </source>
</evidence>
<keyword evidence="6" id="KW-1185">Reference proteome</keyword>